<organism evidence="5 6">
    <name type="scientific">Acinetobacter baumannii (strain SDF)</name>
    <dbReference type="NCBI Taxonomy" id="509170"/>
    <lineage>
        <taxon>Bacteria</taxon>
        <taxon>Pseudomonadati</taxon>
        <taxon>Pseudomonadota</taxon>
        <taxon>Gammaproteobacteria</taxon>
        <taxon>Moraxellales</taxon>
        <taxon>Moraxellaceae</taxon>
        <taxon>Acinetobacter</taxon>
        <taxon>Acinetobacter calcoaceticus/baumannii complex</taxon>
    </lineage>
</organism>
<gene>
    <name evidence="5" type="ordered locus">ABSDF1527</name>
</gene>
<dbReference type="InterPro" id="IPR013785">
    <property type="entry name" value="Aldolase_TIM"/>
</dbReference>
<dbReference type="Proteomes" id="UP000001741">
    <property type="component" value="Chromosome"/>
</dbReference>
<dbReference type="PANTHER" id="PTHR37418">
    <property type="entry name" value="3-KETO-5-AMINOHEXANOATE CLEAVAGE ENZYME-RELATED"/>
    <property type="match status" value="1"/>
</dbReference>
<proteinExistence type="predicted"/>
<evidence type="ECO:0000256" key="3">
    <source>
        <dbReference type="ARBA" id="ARBA00022723"/>
    </source>
</evidence>
<protein>
    <recommendedName>
        <fullName evidence="7">3-keto-5-aminohexanoate cleavage protein</fullName>
    </recommendedName>
</protein>
<evidence type="ECO:0000256" key="2">
    <source>
        <dbReference type="ARBA" id="ARBA00022679"/>
    </source>
</evidence>
<reference evidence="5 6" key="1">
    <citation type="journal article" date="2008" name="PLoS ONE">
        <title>Comparative analysis of Acinetobacters: three genomes for three lifestyles.</title>
        <authorList>
            <person name="Vallenet D."/>
            <person name="Nordmann P."/>
            <person name="Barbe V."/>
            <person name="Poirel L."/>
            <person name="Mangenot S."/>
            <person name="Bataille E."/>
            <person name="Dossat C."/>
            <person name="Gas S."/>
            <person name="Kreimeyer A."/>
            <person name="Lenoble P."/>
            <person name="Oztas S."/>
            <person name="Poulain J."/>
            <person name="Segurens B."/>
            <person name="Robert C."/>
            <person name="Abergel C."/>
            <person name="Claverie J.M."/>
            <person name="Raoult D."/>
            <person name="Medigue C."/>
            <person name="Weissenbach J."/>
            <person name="Cruveiller S."/>
        </authorList>
    </citation>
    <scope>NUCLEOTIDE SEQUENCE [LARGE SCALE GENOMIC DNA]</scope>
    <source>
        <strain evidence="5 6">SDF</strain>
    </source>
</reference>
<sequence>MEKLIITAAVNGGITPRSKNPAVPYTPEEIANAVYEVWNAGASVAHIHARNLDGSPSYQQEVWGEIVDKVRARCDIILNLSTSGLNLPLDAPKDQAWNHLVYRPEIASYNCGSVNHGSKPFINPPALAMELADAINQYGVKPEIEIYHSGVINEAETLHLKGYLKSPMLFAFAMGIHGGVTATCKNLIHLIDSLPAGSLWSALGIGKAQLPINVHTILLGGHVRTGLEDNIYYKAGELATSNAQLVERLVRLSHELDRPVASTQEARKILGLVS</sequence>
<dbReference type="InterPro" id="IPR008567">
    <property type="entry name" value="BKACE"/>
</dbReference>
<dbReference type="EMBL" id="CU468230">
    <property type="protein sequence ID" value="CAP00868.1"/>
    <property type="molecule type" value="Genomic_DNA"/>
</dbReference>
<dbReference type="Gene3D" id="3.20.20.70">
    <property type="entry name" value="Aldolase class I"/>
    <property type="match status" value="1"/>
</dbReference>
<dbReference type="PANTHER" id="PTHR37418:SF2">
    <property type="entry name" value="3-KETO-5-AMINOHEXANOATE CLEAVAGE ENZYME"/>
    <property type="match status" value="1"/>
</dbReference>
<dbReference type="GO" id="GO:0046872">
    <property type="term" value="F:metal ion binding"/>
    <property type="evidence" value="ECO:0007669"/>
    <property type="project" value="UniProtKB-KW"/>
</dbReference>
<keyword evidence="4" id="KW-0862">Zinc</keyword>
<dbReference type="GO" id="GO:0043720">
    <property type="term" value="F:3-keto-5-aminohexanoate cleavage activity"/>
    <property type="evidence" value="ECO:0007669"/>
    <property type="project" value="InterPro"/>
</dbReference>
<evidence type="ECO:0008006" key="7">
    <source>
        <dbReference type="Google" id="ProtNLM"/>
    </source>
</evidence>
<dbReference type="BioCyc" id="ABAU509170:GCL9-1243-MONOMER"/>
<accession>B0VLL9</accession>
<dbReference type="Pfam" id="PF05853">
    <property type="entry name" value="BKACE"/>
    <property type="match status" value="1"/>
</dbReference>
<keyword evidence="3" id="KW-0479">Metal-binding</keyword>
<keyword evidence="2" id="KW-0808">Transferase</keyword>
<dbReference type="KEGG" id="abm:ABSDF1527"/>
<evidence type="ECO:0000256" key="4">
    <source>
        <dbReference type="ARBA" id="ARBA00022833"/>
    </source>
</evidence>
<dbReference type="HOGENOM" id="CLU_065536_2_0_6"/>
<evidence type="ECO:0000313" key="6">
    <source>
        <dbReference type="Proteomes" id="UP000001741"/>
    </source>
</evidence>
<comment type="cofactor">
    <cofactor evidence="1">
        <name>Zn(2+)</name>
        <dbReference type="ChEBI" id="CHEBI:29105"/>
    </cofactor>
</comment>
<dbReference type="AlphaFoldDB" id="B0VLL9"/>
<name>B0VLL9_ACIBS</name>
<evidence type="ECO:0000313" key="5">
    <source>
        <dbReference type="EMBL" id="CAP00868.1"/>
    </source>
</evidence>
<evidence type="ECO:0000256" key="1">
    <source>
        <dbReference type="ARBA" id="ARBA00001947"/>
    </source>
</evidence>